<evidence type="ECO:0000256" key="2">
    <source>
        <dbReference type="ARBA" id="ARBA00022649"/>
    </source>
</evidence>
<organism evidence="3">
    <name type="scientific">Ignavibacterium album</name>
    <dbReference type="NCBI Taxonomy" id="591197"/>
    <lineage>
        <taxon>Bacteria</taxon>
        <taxon>Pseudomonadati</taxon>
        <taxon>Ignavibacteriota</taxon>
        <taxon>Ignavibacteria</taxon>
        <taxon>Ignavibacteriales</taxon>
        <taxon>Ignavibacteriaceae</taxon>
        <taxon>Ignavibacterium</taxon>
    </lineage>
</organism>
<dbReference type="EMBL" id="DSUJ01000002">
    <property type="protein sequence ID" value="HFI90029.1"/>
    <property type="molecule type" value="Genomic_DNA"/>
</dbReference>
<dbReference type="InterPro" id="IPR007712">
    <property type="entry name" value="RelE/ParE_toxin"/>
</dbReference>
<dbReference type="InterPro" id="IPR035093">
    <property type="entry name" value="RelE/ParE_toxin_dom_sf"/>
</dbReference>
<comment type="caution">
    <text evidence="3">The sequence shown here is derived from an EMBL/GenBank/DDBJ whole genome shotgun (WGS) entry which is preliminary data.</text>
</comment>
<dbReference type="PANTHER" id="PTHR33755">
    <property type="entry name" value="TOXIN PARE1-RELATED"/>
    <property type="match status" value="1"/>
</dbReference>
<evidence type="ECO:0000256" key="1">
    <source>
        <dbReference type="ARBA" id="ARBA00006226"/>
    </source>
</evidence>
<sequence>MSPDKFLIRFLPIAEEDFAEIITFIAADNPSAAESLADKIEKSIQLLSENPLMGRKPRDEEIKKLGYRYLIIQNYLVFYVIEGKKVFIHRILHGARNYKILL</sequence>
<reference evidence="3" key="1">
    <citation type="journal article" date="2020" name="mSystems">
        <title>Genome- and Community-Level Interaction Insights into Carbon Utilization and Element Cycling Functions of Hydrothermarchaeota in Hydrothermal Sediment.</title>
        <authorList>
            <person name="Zhou Z."/>
            <person name="Liu Y."/>
            <person name="Xu W."/>
            <person name="Pan J."/>
            <person name="Luo Z.H."/>
            <person name="Li M."/>
        </authorList>
    </citation>
    <scope>NUCLEOTIDE SEQUENCE [LARGE SCALE GENOMIC DNA]</scope>
    <source>
        <strain evidence="3">SpSt-479</strain>
    </source>
</reference>
<accession>A0A7V2ZHD5</accession>
<dbReference type="AlphaFoldDB" id="A0A7V2ZHD5"/>
<name>A0A7V2ZHD5_9BACT</name>
<dbReference type="Pfam" id="PF05016">
    <property type="entry name" value="ParE_toxin"/>
    <property type="match status" value="1"/>
</dbReference>
<gene>
    <name evidence="3" type="ORF">ENS31_00705</name>
</gene>
<proteinExistence type="inferred from homology"/>
<comment type="similarity">
    <text evidence="1">Belongs to the RelE toxin family.</text>
</comment>
<protein>
    <submittedName>
        <fullName evidence="3">Type II toxin-antitoxin system RelE/ParE family toxin</fullName>
    </submittedName>
</protein>
<keyword evidence="2" id="KW-1277">Toxin-antitoxin system</keyword>
<dbReference type="SUPFAM" id="SSF143011">
    <property type="entry name" value="RelE-like"/>
    <property type="match status" value="1"/>
</dbReference>
<dbReference type="NCBIfam" id="TIGR02385">
    <property type="entry name" value="RelE_StbE"/>
    <property type="match status" value="1"/>
</dbReference>
<dbReference type="Gene3D" id="3.30.2310.20">
    <property type="entry name" value="RelE-like"/>
    <property type="match status" value="1"/>
</dbReference>
<evidence type="ECO:0000313" key="3">
    <source>
        <dbReference type="EMBL" id="HFI90029.1"/>
    </source>
</evidence>
<dbReference type="InterPro" id="IPR051803">
    <property type="entry name" value="TA_system_RelE-like_toxin"/>
</dbReference>